<dbReference type="Proteomes" id="UP001449225">
    <property type="component" value="Unassembled WGS sequence"/>
</dbReference>
<dbReference type="RefSeq" id="WP_342854558.1">
    <property type="nucleotide sequence ID" value="NZ_JBBMRA010000010.1"/>
</dbReference>
<proteinExistence type="predicted"/>
<evidence type="ECO:0000313" key="2">
    <source>
        <dbReference type="Proteomes" id="UP001449225"/>
    </source>
</evidence>
<sequence>MSVWNQDRYIKAWNYASVAHNGQQIPGKEIPYINHIGLVAMEAMAAVAHDPIERPDLLVVCALLHDTIEDTTTSFADIEAAFGLDVAKGVMALSKDKTLPTKEAQMIDSLNRIRKEPKEIWMVKLSDRITNLQAPPHHWTKEKIAKYKNEAIVILEALGEANRYLADRLSLKIKEYQQYE</sequence>
<comment type="caution">
    <text evidence="1">The sequence shown here is derived from an EMBL/GenBank/DDBJ whole genome shotgun (WGS) entry which is preliminary data.</text>
</comment>
<dbReference type="PANTHER" id="PTHR46246">
    <property type="entry name" value="GUANOSINE-3',5'-BIS(DIPHOSPHATE) 3'-PYROPHOSPHOHYDROLASE MESH1"/>
    <property type="match status" value="1"/>
</dbReference>
<accession>A0ABU9TUN3</accession>
<protein>
    <submittedName>
        <fullName evidence="1">HD domain-containing protein</fullName>
    </submittedName>
</protein>
<dbReference type="PANTHER" id="PTHR46246:SF1">
    <property type="entry name" value="GUANOSINE-3',5'-BIS(DIPHOSPHATE) 3'-PYROPHOSPHOHYDROLASE MESH1"/>
    <property type="match status" value="1"/>
</dbReference>
<dbReference type="Pfam" id="PF13328">
    <property type="entry name" value="HD_4"/>
    <property type="match status" value="1"/>
</dbReference>
<keyword evidence="2" id="KW-1185">Reference proteome</keyword>
<dbReference type="EMBL" id="JBBMRA010000010">
    <property type="protein sequence ID" value="MEM5536959.1"/>
    <property type="molecule type" value="Genomic_DNA"/>
</dbReference>
<reference evidence="1 2" key="1">
    <citation type="submission" date="2024-03" db="EMBL/GenBank/DDBJ databases">
        <title>Community enrichment and isolation of bacterial strains for fucoidan degradation.</title>
        <authorList>
            <person name="Sichert A."/>
        </authorList>
    </citation>
    <scope>NUCLEOTIDE SEQUENCE [LARGE SCALE GENOMIC DNA]</scope>
    <source>
        <strain evidence="1 2">AS76</strain>
    </source>
</reference>
<name>A0ABU9TUN3_9GAMM</name>
<evidence type="ECO:0000313" key="1">
    <source>
        <dbReference type="EMBL" id="MEM5536959.1"/>
    </source>
</evidence>
<dbReference type="Gene3D" id="1.10.3210.10">
    <property type="entry name" value="Hypothetical protein af1432"/>
    <property type="match status" value="1"/>
</dbReference>
<dbReference type="SUPFAM" id="SSF109604">
    <property type="entry name" value="HD-domain/PDEase-like"/>
    <property type="match status" value="1"/>
</dbReference>
<organism evidence="1 2">
    <name type="scientific">Neptuniibacter pectenicola</name>
    <dbReference type="NCBI Taxonomy" id="1806669"/>
    <lineage>
        <taxon>Bacteria</taxon>
        <taxon>Pseudomonadati</taxon>
        <taxon>Pseudomonadota</taxon>
        <taxon>Gammaproteobacteria</taxon>
        <taxon>Oceanospirillales</taxon>
        <taxon>Oceanospirillaceae</taxon>
        <taxon>Neptuniibacter</taxon>
    </lineage>
</organism>
<gene>
    <name evidence="1" type="ORF">WNY58_11205</name>
</gene>
<dbReference type="InterPro" id="IPR052194">
    <property type="entry name" value="MESH1"/>
</dbReference>